<dbReference type="SUPFAM" id="SSF54897">
    <property type="entry name" value="Protease propeptides/inhibitors"/>
    <property type="match status" value="1"/>
</dbReference>
<dbReference type="RefSeq" id="WP_091629815.1">
    <property type="nucleotide sequence ID" value="NZ_FOEF01000051.1"/>
</dbReference>
<evidence type="ECO:0000256" key="8">
    <source>
        <dbReference type="SAM" id="SignalP"/>
    </source>
</evidence>
<organism evidence="10 11">
    <name type="scientific">Amycolatopsis saalfeldensis</name>
    <dbReference type="NCBI Taxonomy" id="394193"/>
    <lineage>
        <taxon>Bacteria</taxon>
        <taxon>Bacillati</taxon>
        <taxon>Actinomycetota</taxon>
        <taxon>Actinomycetes</taxon>
        <taxon>Pseudonocardiales</taxon>
        <taxon>Pseudonocardiaceae</taxon>
        <taxon>Amycolatopsis</taxon>
    </lineage>
</organism>
<evidence type="ECO:0000256" key="5">
    <source>
        <dbReference type="ARBA" id="ARBA00022825"/>
    </source>
</evidence>
<dbReference type="PROSITE" id="PS51695">
    <property type="entry name" value="SEDOLISIN"/>
    <property type="match status" value="1"/>
</dbReference>
<dbReference type="SUPFAM" id="SSF52743">
    <property type="entry name" value="Subtilisin-like"/>
    <property type="match status" value="1"/>
</dbReference>
<dbReference type="InterPro" id="IPR050819">
    <property type="entry name" value="Tripeptidyl-peptidase_I"/>
</dbReference>
<keyword evidence="2" id="KW-0645">Protease</keyword>
<reference evidence="10 11" key="1">
    <citation type="submission" date="2016-10" db="EMBL/GenBank/DDBJ databases">
        <authorList>
            <person name="de Groot N.N."/>
        </authorList>
    </citation>
    <scope>NUCLEOTIDE SEQUENCE [LARGE SCALE GENOMIC DNA]</scope>
    <source>
        <strain evidence="10 11">DSM 44993</strain>
    </source>
</reference>
<dbReference type="GO" id="GO:0006508">
    <property type="term" value="P:proteolysis"/>
    <property type="evidence" value="ECO:0007669"/>
    <property type="project" value="UniProtKB-KW"/>
</dbReference>
<keyword evidence="3" id="KW-0479">Metal-binding</keyword>
<evidence type="ECO:0000256" key="7">
    <source>
        <dbReference type="ARBA" id="ARBA00023145"/>
    </source>
</evidence>
<evidence type="ECO:0000256" key="3">
    <source>
        <dbReference type="ARBA" id="ARBA00022723"/>
    </source>
</evidence>
<evidence type="ECO:0000313" key="11">
    <source>
        <dbReference type="Proteomes" id="UP000198582"/>
    </source>
</evidence>
<evidence type="ECO:0000259" key="9">
    <source>
        <dbReference type="PROSITE" id="PS51695"/>
    </source>
</evidence>
<gene>
    <name evidence="10" type="ORF">SAMN04489732_1513</name>
</gene>
<dbReference type="PANTHER" id="PTHR14218">
    <property type="entry name" value="PROTEASE S8 TRIPEPTIDYL PEPTIDASE I CLN2"/>
    <property type="match status" value="1"/>
</dbReference>
<proteinExistence type="predicted"/>
<keyword evidence="8" id="KW-0732">Signal</keyword>
<dbReference type="GO" id="GO:0046872">
    <property type="term" value="F:metal ion binding"/>
    <property type="evidence" value="ECO:0007669"/>
    <property type="project" value="UniProtKB-KW"/>
</dbReference>
<dbReference type="OrthoDB" id="3480681at2"/>
<dbReference type="Proteomes" id="UP000198582">
    <property type="component" value="Unassembled WGS sequence"/>
</dbReference>
<sequence>MAVRPSRAVSVIAGCAALAGIAAASPAIAASDQDGDRVAVAGSTPAWATPAAKVGDTDAHAQRHIQIALSLRDQAGAEALAKAISTPGSPQFRKTLTAGQFNDRFAATQATVDQVSDWLRGQGLRVTGVSSNRHFVDVVADTGTLERAFGTQLATYRHKGKDGKIQKLVAPEKVITLPAAVRGTVTGVLGLDDSEKMSTPQNVLHPAPAAQAAGGANCATYWGQTVNTSVPQKYADQSNVLCGYNTAQTRGIYGLTSANTGAGTTIGIVGAYNGATTLADANRAAAKFGSPPIAANQYAVKLPDGGFNNDPTCEPDSWNGEQALDVQAAHTAAPAAKLTYYAAKDCRTLYDAMNRAVADNQVGIITNSWGNNGGEAGVAPTTRAQMDSIGVQAAIQGQSLMVSSGDAGDASAIAGKPTPQFPAANPWITAVGGTSVAVNSANKKQFDTGWTSSALVQSGNGYAPTQDKDGPFAGGAGGGVATTYDLPDYQTGKVSGTKRSVPDIGALADAYTGFAIGQTIPGQGYFEFNSGGTSLASPLLAGMVANAAQAAGTDRLGFLNPAIYSLAGTAAISDVTHHSTGVWTNFVGGYGGVTTPTTQGSYLIDFDQKPQTLQSGPGWDPLTGVGTPAPGFVAALGK</sequence>
<feature type="chain" id="PRO_5011531443" evidence="8">
    <location>
        <begin position="30"/>
        <end position="638"/>
    </location>
</feature>
<evidence type="ECO:0000256" key="2">
    <source>
        <dbReference type="ARBA" id="ARBA00022670"/>
    </source>
</evidence>
<keyword evidence="6" id="KW-0106">Calcium</keyword>
<dbReference type="InterPro" id="IPR015366">
    <property type="entry name" value="S53_propep"/>
</dbReference>
<protein>
    <submittedName>
        <fullName evidence="10">Subtilase family protein</fullName>
    </submittedName>
</protein>
<dbReference type="STRING" id="394193.SAMN04489732_1513"/>
<evidence type="ECO:0000313" key="10">
    <source>
        <dbReference type="EMBL" id="SEP54501.1"/>
    </source>
</evidence>
<keyword evidence="7" id="KW-0865">Zymogen</keyword>
<dbReference type="Gene3D" id="3.40.50.200">
    <property type="entry name" value="Peptidase S8/S53 domain"/>
    <property type="match status" value="1"/>
</dbReference>
<dbReference type="PANTHER" id="PTHR14218:SF15">
    <property type="entry name" value="TRIPEPTIDYL-PEPTIDASE 1"/>
    <property type="match status" value="1"/>
</dbReference>
<dbReference type="InterPro" id="IPR030400">
    <property type="entry name" value="Sedolisin_dom"/>
</dbReference>
<keyword evidence="5" id="KW-0720">Serine protease</keyword>
<dbReference type="AlphaFoldDB" id="A0A1H8YR70"/>
<evidence type="ECO:0000256" key="6">
    <source>
        <dbReference type="ARBA" id="ARBA00022837"/>
    </source>
</evidence>
<dbReference type="EMBL" id="FOEF01000051">
    <property type="protein sequence ID" value="SEP54501.1"/>
    <property type="molecule type" value="Genomic_DNA"/>
</dbReference>
<keyword evidence="4" id="KW-0378">Hydrolase</keyword>
<evidence type="ECO:0000256" key="1">
    <source>
        <dbReference type="ARBA" id="ARBA00001913"/>
    </source>
</evidence>
<name>A0A1H8YR70_9PSEU</name>
<dbReference type="GO" id="GO:0004252">
    <property type="term" value="F:serine-type endopeptidase activity"/>
    <property type="evidence" value="ECO:0007669"/>
    <property type="project" value="InterPro"/>
</dbReference>
<feature type="signal peptide" evidence="8">
    <location>
        <begin position="1"/>
        <end position="29"/>
    </location>
</feature>
<dbReference type="CDD" id="cd11377">
    <property type="entry name" value="Pro-peptidase_S53"/>
    <property type="match status" value="1"/>
</dbReference>
<comment type="cofactor">
    <cofactor evidence="1">
        <name>Ca(2+)</name>
        <dbReference type="ChEBI" id="CHEBI:29108"/>
    </cofactor>
</comment>
<dbReference type="SMART" id="SM00944">
    <property type="entry name" value="Pro-kuma_activ"/>
    <property type="match status" value="1"/>
</dbReference>
<evidence type="ECO:0000256" key="4">
    <source>
        <dbReference type="ARBA" id="ARBA00022801"/>
    </source>
</evidence>
<dbReference type="InterPro" id="IPR036852">
    <property type="entry name" value="Peptidase_S8/S53_dom_sf"/>
</dbReference>
<dbReference type="CDD" id="cd04056">
    <property type="entry name" value="Peptidases_S53"/>
    <property type="match status" value="1"/>
</dbReference>
<dbReference type="Pfam" id="PF09286">
    <property type="entry name" value="Pro-kuma_activ"/>
    <property type="match status" value="1"/>
</dbReference>
<accession>A0A1H8YR70</accession>
<feature type="domain" description="Peptidase S53" evidence="9">
    <location>
        <begin position="240"/>
        <end position="638"/>
    </location>
</feature>
<keyword evidence="11" id="KW-1185">Reference proteome</keyword>
<dbReference type="GO" id="GO:0008240">
    <property type="term" value="F:tripeptidyl-peptidase activity"/>
    <property type="evidence" value="ECO:0007669"/>
    <property type="project" value="TreeGrafter"/>
</dbReference>